<dbReference type="InterPro" id="IPR036188">
    <property type="entry name" value="FAD/NAD-bd_sf"/>
</dbReference>
<dbReference type="InterPro" id="IPR002938">
    <property type="entry name" value="FAD-bd"/>
</dbReference>
<reference evidence="6" key="1">
    <citation type="submission" date="2017-03" db="EMBL/GenBank/DDBJ databases">
        <title>Genomes of endolithic fungi from Antarctica.</title>
        <authorList>
            <person name="Coleine C."/>
            <person name="Masonjones S."/>
            <person name="Stajich J.E."/>
        </authorList>
    </citation>
    <scope>NUCLEOTIDE SEQUENCE [LARGE SCALE GENOMIC DNA]</scope>
    <source>
        <strain evidence="6">CCFEE 5527</strain>
    </source>
</reference>
<dbReference type="EMBL" id="NAJO01000159">
    <property type="protein sequence ID" value="OQN95130.1"/>
    <property type="molecule type" value="Genomic_DNA"/>
</dbReference>
<accession>A0A1V8S880</accession>
<keyword evidence="2" id="KW-0274">FAD</keyword>
<dbReference type="SUPFAM" id="SSF51905">
    <property type="entry name" value="FAD/NAD(P)-binding domain"/>
    <property type="match status" value="1"/>
</dbReference>
<protein>
    <recommendedName>
        <fullName evidence="4">FAD-binding domain-containing protein</fullName>
    </recommendedName>
</protein>
<comment type="caution">
    <text evidence="5">The sequence shown here is derived from an EMBL/GenBank/DDBJ whole genome shotgun (WGS) entry which is preliminary data.</text>
</comment>
<dbReference type="InParanoid" id="A0A1V8S880"/>
<dbReference type="Gene3D" id="3.50.50.60">
    <property type="entry name" value="FAD/NAD(P)-binding domain"/>
    <property type="match status" value="1"/>
</dbReference>
<dbReference type="Pfam" id="PF01494">
    <property type="entry name" value="FAD_binding_3"/>
    <property type="match status" value="1"/>
</dbReference>
<dbReference type="GO" id="GO:0016491">
    <property type="term" value="F:oxidoreductase activity"/>
    <property type="evidence" value="ECO:0007669"/>
    <property type="project" value="UniProtKB-KW"/>
</dbReference>
<evidence type="ECO:0000256" key="2">
    <source>
        <dbReference type="ARBA" id="ARBA00022827"/>
    </source>
</evidence>
<keyword evidence="6" id="KW-1185">Reference proteome</keyword>
<gene>
    <name evidence="5" type="ORF">B0A48_18794</name>
</gene>
<evidence type="ECO:0000313" key="6">
    <source>
        <dbReference type="Proteomes" id="UP000192596"/>
    </source>
</evidence>
<proteinExistence type="predicted"/>
<evidence type="ECO:0000259" key="4">
    <source>
        <dbReference type="Pfam" id="PF01494"/>
    </source>
</evidence>
<dbReference type="PANTHER" id="PTHR46720">
    <property type="entry name" value="HYDROXYLASE, PUTATIVE (AFU_ORTHOLOGUE AFUA_3G01460)-RELATED"/>
    <property type="match status" value="1"/>
</dbReference>
<keyword evidence="3" id="KW-0560">Oxidoreductase</keyword>
<evidence type="ECO:0000256" key="3">
    <source>
        <dbReference type="ARBA" id="ARBA00023002"/>
    </source>
</evidence>
<dbReference type="InterPro" id="IPR051104">
    <property type="entry name" value="FAD_monoxygenase"/>
</dbReference>
<dbReference type="STRING" id="1507870.A0A1V8S880"/>
<dbReference type="PRINTS" id="PR00420">
    <property type="entry name" value="RNGMNOXGNASE"/>
</dbReference>
<dbReference type="PANTHER" id="PTHR46720:SF3">
    <property type="entry name" value="FAD-BINDING DOMAIN-CONTAINING PROTEIN-RELATED"/>
    <property type="match status" value="1"/>
</dbReference>
<evidence type="ECO:0000256" key="1">
    <source>
        <dbReference type="ARBA" id="ARBA00022630"/>
    </source>
</evidence>
<feature type="domain" description="FAD-binding" evidence="4">
    <location>
        <begin position="52"/>
        <end position="107"/>
    </location>
</feature>
<name>A0A1V8S880_9PEZI</name>
<dbReference type="AlphaFoldDB" id="A0A1V8S880"/>
<dbReference type="GO" id="GO:0044550">
    <property type="term" value="P:secondary metabolite biosynthetic process"/>
    <property type="evidence" value="ECO:0007669"/>
    <property type="project" value="TreeGrafter"/>
</dbReference>
<organism evidence="5 6">
    <name type="scientific">Cryoendolithus antarcticus</name>
    <dbReference type="NCBI Taxonomy" id="1507870"/>
    <lineage>
        <taxon>Eukaryota</taxon>
        <taxon>Fungi</taxon>
        <taxon>Dikarya</taxon>
        <taxon>Ascomycota</taxon>
        <taxon>Pezizomycotina</taxon>
        <taxon>Dothideomycetes</taxon>
        <taxon>Dothideomycetidae</taxon>
        <taxon>Cladosporiales</taxon>
        <taxon>Cladosporiaceae</taxon>
        <taxon>Cryoendolithus</taxon>
    </lineage>
</organism>
<dbReference type="Proteomes" id="UP000192596">
    <property type="component" value="Unassembled WGS sequence"/>
</dbReference>
<sequence length="191" mass="21239">MTRSAPQKEMVQDFADFGPVVTQLLRLTKPNLDIVFESRGSSEQSAAECYRILQRVVYDLGDHAVPTFYKDRICIVGDAAHATSPDHGAGAGLCIEDSAALAELLADDGVKAVRDLEAVFAIFNAQRRERGQWLVNSSRRVGDCYEWRAQRIGRDFGKIEAEINERNGVIANVDLRQMCKVARQQLVVQVS</sequence>
<evidence type="ECO:0000313" key="5">
    <source>
        <dbReference type="EMBL" id="OQN95130.1"/>
    </source>
</evidence>
<dbReference type="GO" id="GO:0071949">
    <property type="term" value="F:FAD binding"/>
    <property type="evidence" value="ECO:0007669"/>
    <property type="project" value="InterPro"/>
</dbReference>
<dbReference type="OrthoDB" id="417877at2759"/>
<keyword evidence="1" id="KW-0285">Flavoprotein</keyword>